<evidence type="ECO:0000256" key="3">
    <source>
        <dbReference type="ARBA" id="ARBA00022676"/>
    </source>
</evidence>
<keyword evidence="5 7" id="KW-0320">Glycogen biosynthesis</keyword>
<comment type="catalytic activity">
    <reaction evidence="6">
        <text>[(1-&gt;4)-alpha-D-glucosyl](n) + UDP-alpha-D-glucose = [(1-&gt;4)-alpha-D-glucosyl](n+1) + UDP + H(+)</text>
        <dbReference type="Rhea" id="RHEA:18549"/>
        <dbReference type="Rhea" id="RHEA-COMP:9584"/>
        <dbReference type="Rhea" id="RHEA-COMP:9587"/>
        <dbReference type="ChEBI" id="CHEBI:15378"/>
        <dbReference type="ChEBI" id="CHEBI:15444"/>
        <dbReference type="ChEBI" id="CHEBI:58223"/>
        <dbReference type="ChEBI" id="CHEBI:58885"/>
        <dbReference type="EC" id="2.4.1.11"/>
    </reaction>
    <physiologicalReaction direction="left-to-right" evidence="6">
        <dbReference type="Rhea" id="RHEA:18550"/>
    </physiologicalReaction>
</comment>
<comment type="caution">
    <text evidence="8">The sequence shown here is derived from an EMBL/GenBank/DDBJ whole genome shotgun (WGS) entry which is preliminary data.</text>
</comment>
<keyword evidence="9" id="KW-1185">Reference proteome</keyword>
<dbReference type="InterPro" id="IPR008631">
    <property type="entry name" value="Glycogen_synth"/>
</dbReference>
<dbReference type="PANTHER" id="PTHR10176:SF3">
    <property type="entry name" value="GLYCOGEN [STARCH] SYNTHASE"/>
    <property type="match status" value="1"/>
</dbReference>
<comment type="function">
    <text evidence="7">Transfers the glycosyl residue from UDP-Glc to the non-reducing end of alpha-1,4-glucan.</text>
</comment>
<dbReference type="Pfam" id="PF05693">
    <property type="entry name" value="Glycogen_syn"/>
    <property type="match status" value="1"/>
</dbReference>
<reference evidence="8" key="1">
    <citation type="submission" date="2023-07" db="EMBL/GenBank/DDBJ databases">
        <title>Chromosome-level genome assembly of Artemia franciscana.</title>
        <authorList>
            <person name="Jo E."/>
        </authorList>
    </citation>
    <scope>NUCLEOTIDE SEQUENCE</scope>
    <source>
        <tissue evidence="8">Whole body</tissue>
    </source>
</reference>
<protein>
    <recommendedName>
        <fullName evidence="7">Glycogen [starch] synthase</fullName>
        <ecNumber evidence="7">2.4.1.11</ecNumber>
    </recommendedName>
</protein>
<dbReference type="AlphaFoldDB" id="A0AA88LAP7"/>
<dbReference type="Proteomes" id="UP001187531">
    <property type="component" value="Unassembled WGS sequence"/>
</dbReference>
<keyword evidence="3 7" id="KW-0328">Glycosyltransferase</keyword>
<dbReference type="GO" id="GO:0005737">
    <property type="term" value="C:cytoplasm"/>
    <property type="evidence" value="ECO:0007669"/>
    <property type="project" value="TreeGrafter"/>
</dbReference>
<accession>A0AA88LAP7</accession>
<comment type="pathway">
    <text evidence="1 7">Glycan biosynthesis; glycogen biosynthesis.</text>
</comment>
<dbReference type="GO" id="GO:0004373">
    <property type="term" value="F:alpha-1,4-glucan glucosyltransferase (UDP-glucose donor) activity"/>
    <property type="evidence" value="ECO:0007669"/>
    <property type="project" value="UniProtKB-EC"/>
</dbReference>
<name>A0AA88LAP7_ARTSF</name>
<evidence type="ECO:0000256" key="7">
    <source>
        <dbReference type="RuleBase" id="RU363104"/>
    </source>
</evidence>
<dbReference type="EMBL" id="JAVRJZ010000008">
    <property type="protein sequence ID" value="KAK2719294.1"/>
    <property type="molecule type" value="Genomic_DNA"/>
</dbReference>
<evidence type="ECO:0000313" key="9">
    <source>
        <dbReference type="Proteomes" id="UP001187531"/>
    </source>
</evidence>
<evidence type="ECO:0000313" key="8">
    <source>
        <dbReference type="EMBL" id="KAK2719294.1"/>
    </source>
</evidence>
<evidence type="ECO:0000256" key="2">
    <source>
        <dbReference type="ARBA" id="ARBA00010686"/>
    </source>
</evidence>
<comment type="similarity">
    <text evidence="2 7">Belongs to the glycosyltransferase 3 family.</text>
</comment>
<keyword evidence="4 7" id="KW-0808">Transferase</keyword>
<sequence>MISLKLSTSVEEPCLSCCTYDESKLNKVDLMEYLDRGESAVVCNKWTFESSWEVANKVGGIYTVIRSKAIISVEELGNQYILLGPYKEEYARVEVEDLELPASPLNNAVSKLRDLGFRIRTGRWLVAGNPLVILFDIGSASCNLDQYKQTLFEKSGIGIPHEDIESNDGVIFGFMVAQFIDEFHYFSNKGGETAPKIVCHFH</sequence>
<dbReference type="PANTHER" id="PTHR10176">
    <property type="entry name" value="GLYCOGEN SYNTHASE"/>
    <property type="match status" value="1"/>
</dbReference>
<dbReference type="GO" id="GO:0005978">
    <property type="term" value="P:glycogen biosynthetic process"/>
    <property type="evidence" value="ECO:0007669"/>
    <property type="project" value="UniProtKB-KW"/>
</dbReference>
<dbReference type="Gene3D" id="3.40.50.2000">
    <property type="entry name" value="Glycogen Phosphorylase B"/>
    <property type="match status" value="1"/>
</dbReference>
<evidence type="ECO:0000256" key="1">
    <source>
        <dbReference type="ARBA" id="ARBA00004964"/>
    </source>
</evidence>
<gene>
    <name evidence="8" type="ORF">QYM36_004941</name>
</gene>
<dbReference type="EC" id="2.4.1.11" evidence="7"/>
<evidence type="ECO:0000256" key="4">
    <source>
        <dbReference type="ARBA" id="ARBA00022679"/>
    </source>
</evidence>
<evidence type="ECO:0000256" key="5">
    <source>
        <dbReference type="ARBA" id="ARBA00023056"/>
    </source>
</evidence>
<proteinExistence type="inferred from homology"/>
<organism evidence="8 9">
    <name type="scientific">Artemia franciscana</name>
    <name type="common">Brine shrimp</name>
    <name type="synonym">Artemia sanfranciscana</name>
    <dbReference type="NCBI Taxonomy" id="6661"/>
    <lineage>
        <taxon>Eukaryota</taxon>
        <taxon>Metazoa</taxon>
        <taxon>Ecdysozoa</taxon>
        <taxon>Arthropoda</taxon>
        <taxon>Crustacea</taxon>
        <taxon>Branchiopoda</taxon>
        <taxon>Anostraca</taxon>
        <taxon>Artemiidae</taxon>
        <taxon>Artemia</taxon>
    </lineage>
</organism>
<evidence type="ECO:0000256" key="6">
    <source>
        <dbReference type="ARBA" id="ARBA00047345"/>
    </source>
</evidence>